<feature type="transmembrane region" description="Helical" evidence="1">
    <location>
        <begin position="12"/>
        <end position="35"/>
    </location>
</feature>
<name>A0A2Z2P8E0_9GAMM</name>
<evidence type="ECO:0000256" key="1">
    <source>
        <dbReference type="SAM" id="Phobius"/>
    </source>
</evidence>
<dbReference type="InterPro" id="IPR011836">
    <property type="entry name" value="YhdP"/>
</dbReference>
<evidence type="ECO:0000259" key="2">
    <source>
        <dbReference type="Pfam" id="PF13116"/>
    </source>
</evidence>
<organism evidence="3 4">
    <name type="scientific">Granulosicoccus antarcticus IMCC3135</name>
    <dbReference type="NCBI Taxonomy" id="1192854"/>
    <lineage>
        <taxon>Bacteria</taxon>
        <taxon>Pseudomonadati</taxon>
        <taxon>Pseudomonadota</taxon>
        <taxon>Gammaproteobacteria</taxon>
        <taxon>Chromatiales</taxon>
        <taxon>Granulosicoccaceae</taxon>
        <taxon>Granulosicoccus</taxon>
    </lineage>
</organism>
<proteinExistence type="predicted"/>
<dbReference type="RefSeq" id="WP_088920937.1">
    <property type="nucleotide sequence ID" value="NZ_CP018632.1"/>
</dbReference>
<reference evidence="3 4" key="1">
    <citation type="submission" date="2016-12" db="EMBL/GenBank/DDBJ databases">
        <authorList>
            <person name="Song W.-J."/>
            <person name="Kurnit D.M."/>
        </authorList>
    </citation>
    <scope>NUCLEOTIDE SEQUENCE [LARGE SCALE GENOMIC DNA]</scope>
    <source>
        <strain evidence="3 4">IMCC3135</strain>
    </source>
</reference>
<feature type="domain" description="YhdP central" evidence="2">
    <location>
        <begin position="9"/>
        <end position="1319"/>
    </location>
</feature>
<keyword evidence="1" id="KW-0812">Transmembrane</keyword>
<evidence type="ECO:0000313" key="3">
    <source>
        <dbReference type="EMBL" id="ASJ76124.1"/>
    </source>
</evidence>
<gene>
    <name evidence="3" type="ORF">IMCC3135_30375</name>
</gene>
<protein>
    <recommendedName>
        <fullName evidence="2">YhdP central domain-containing protein</fullName>
    </recommendedName>
</protein>
<evidence type="ECO:0000313" key="4">
    <source>
        <dbReference type="Proteomes" id="UP000250079"/>
    </source>
</evidence>
<dbReference type="PANTHER" id="PTHR38690:SF1">
    <property type="entry name" value="PROTEASE"/>
    <property type="match status" value="1"/>
</dbReference>
<dbReference type="EMBL" id="CP018632">
    <property type="protein sequence ID" value="ASJ76124.1"/>
    <property type="molecule type" value="Genomic_DNA"/>
</dbReference>
<dbReference type="InterPro" id="IPR025263">
    <property type="entry name" value="YhdP_central"/>
</dbReference>
<sequence>MIIHAARHTFRVCLFIVGVMVILLALFTAVARLGLPMVANYKGTIEAGVSDYLKSPVDIGELSFSWEGAGPLLHAKNVAVLETPDRKVTLNDLLIDMNLAKSLLRGVPIINELTLMGASLAIEADADGQFRLHGMESVRTGGVATADSSQKVGPGVDVLAWLLNARKVGLLDTQLTLIDTRAGRTLVVEDLNIRAENVGDIHQLRIELKLPGELGGSLEAGIDLIGDADDIAQSDGKLYLRANQLQVKTLSEIPGLAQLLNLKRNAVAHLDTAVSLEMWGQWEDGRLVSANGPISTGAITDTDSGDVLLQGMSAMLGLSVQEDKTILNAGDLTLNADDGESRIDELSLSWQRKDPDSSLDWELDARDAQLSLKALTGLPASILSRLNPESEGVLKQAQPSGWLRDLDFNITQQGGVPNLSAHADIDQLTIAPVGDFPGFSSINGRMDIVELEGELSLTGDTMSLSWPGFFDDSVELDTLDAAVTFDARNSQHVLLEADIGLLDDGIETSTRLKATLVPGQSPHLDAQSQYSATDINAIKQWLPRRKLGESLSAWFDTSILGGAAKNGSLLFFGNISEFPFNESEGVFHSSVDLSEGRLSFLPDWPEVANLNGKLDLDSLQLTASAQMSRLGKFDITQSAVRINNLLKPVLQIETTGRGNLQDIIEFGNTGPLQSILEPVFTEVSGTGKADMDLALSVPLHQSDEPIDVSNPEALPLTLDGSVFFRDNTINLGLADMSLKKVNGAVKFDHEGNITINGLRARALDRAVIVRARTEGQGIDATTRIGITGALQGNEALAHYGSSLDQFLRGASSWDIELSAPHSADRLAQEGVTMELQSDLVGTELLLPVPFHKSSGKAVDFKLSTAFIDGGESQVWDVHYDNQLHVNALTTAEELESLLIHIGEGSLPEAWIDQREPGIRLQGSARTVAMDAWVDTLSTFIESIPEGEDGPSIIMPMLGELDIESLQVGERLLGPATLRVSSDETYVNAQIDNPSVSGLVQYPREHWTKEIEMKAEIEHLDSSLITALMSRVSEETVIDRTEELDPRRLPPVDAKISRLTHDGYTLRDLVIRAQPDVSGLNITTLGFAYQTMRLVGQGYWRVKDPQNVNPKLAGEQISQLNMVLQADDFGEGLTYIGMDDKISDGEGDIEVYLSWPGPLYSPELVELSGSIKMLIERGSIIPLEPGGGKMVGLFALQALPRRLELDFKDVTADGLAFERITGDIAIDKGVANAALVQLTGPIGVVDISGQSDIINQEFDQRITVLPRISAALPLIGLISAGATGGVGALVATGFLKAIGIDFDRLGLMDYSLTGKWDDPTFESVESDYWRKGS</sequence>
<accession>A0A2Z2P8E0</accession>
<dbReference type="KEGG" id="gai:IMCC3135_30375"/>
<keyword evidence="4" id="KW-1185">Reference proteome</keyword>
<dbReference type="OrthoDB" id="9762238at2"/>
<dbReference type="Pfam" id="PF13116">
    <property type="entry name" value="YhdP"/>
    <property type="match status" value="1"/>
</dbReference>
<dbReference type="PANTHER" id="PTHR38690">
    <property type="entry name" value="PROTEASE-RELATED"/>
    <property type="match status" value="1"/>
</dbReference>
<keyword evidence="1" id="KW-0472">Membrane</keyword>
<keyword evidence="1" id="KW-1133">Transmembrane helix</keyword>
<dbReference type="NCBIfam" id="TIGR02099">
    <property type="entry name" value="YhdP family protein"/>
    <property type="match status" value="1"/>
</dbReference>
<dbReference type="Proteomes" id="UP000250079">
    <property type="component" value="Chromosome"/>
</dbReference>